<dbReference type="InterPro" id="IPR011659">
    <property type="entry name" value="WD40"/>
</dbReference>
<evidence type="ECO:0000313" key="2">
    <source>
        <dbReference type="EMBL" id="BAL88064.1"/>
    </source>
</evidence>
<gene>
    <name evidence="2" type="ordered locus">AMIS_28440</name>
</gene>
<organism evidence="2 3">
    <name type="scientific">Actinoplanes missouriensis (strain ATCC 14538 / DSM 43046 / CBS 188.64 / JCM 3121 / NBRC 102363 / NCIMB 12654 / NRRL B-3342 / UNCC 431)</name>
    <dbReference type="NCBI Taxonomy" id="512565"/>
    <lineage>
        <taxon>Bacteria</taxon>
        <taxon>Bacillati</taxon>
        <taxon>Actinomycetota</taxon>
        <taxon>Actinomycetes</taxon>
        <taxon>Micromonosporales</taxon>
        <taxon>Micromonosporaceae</taxon>
        <taxon>Actinoplanes</taxon>
    </lineage>
</organism>
<dbReference type="SUPFAM" id="SSF82171">
    <property type="entry name" value="DPP6 N-terminal domain-like"/>
    <property type="match status" value="1"/>
</dbReference>
<name>I0H4X7_ACTM4</name>
<dbReference type="InterPro" id="IPR011042">
    <property type="entry name" value="6-blade_b-propeller_TolB-like"/>
</dbReference>
<feature type="transmembrane region" description="Helical" evidence="1">
    <location>
        <begin position="21"/>
        <end position="44"/>
    </location>
</feature>
<dbReference type="OrthoDB" id="3383117at2"/>
<keyword evidence="1" id="KW-0812">Transmembrane</keyword>
<proteinExistence type="predicted"/>
<keyword evidence="3" id="KW-1185">Reference proteome</keyword>
<accession>I0H4X7</accession>
<protein>
    <submittedName>
        <fullName evidence="2">Uncharacterized protein</fullName>
    </submittedName>
</protein>
<keyword evidence="1" id="KW-0472">Membrane</keyword>
<evidence type="ECO:0000256" key="1">
    <source>
        <dbReference type="SAM" id="Phobius"/>
    </source>
</evidence>
<dbReference type="STRING" id="512565.AMIS_28440"/>
<dbReference type="RefSeq" id="WP_014442959.1">
    <property type="nucleotide sequence ID" value="NC_017093.1"/>
</dbReference>
<dbReference type="AlphaFoldDB" id="I0H4X7"/>
<dbReference type="Proteomes" id="UP000007882">
    <property type="component" value="Chromosome"/>
</dbReference>
<dbReference type="Gene3D" id="2.120.10.30">
    <property type="entry name" value="TolB, C-terminal domain"/>
    <property type="match status" value="1"/>
</dbReference>
<evidence type="ECO:0000313" key="3">
    <source>
        <dbReference type="Proteomes" id="UP000007882"/>
    </source>
</evidence>
<dbReference type="eggNOG" id="ENOG5030JCS">
    <property type="taxonomic scope" value="Bacteria"/>
</dbReference>
<feature type="transmembrane region" description="Helical" evidence="1">
    <location>
        <begin position="406"/>
        <end position="426"/>
    </location>
</feature>
<reference evidence="2 3" key="1">
    <citation type="submission" date="2012-02" db="EMBL/GenBank/DDBJ databases">
        <title>Complete genome sequence of Actinoplanes missouriensis 431 (= NBRC 102363).</title>
        <authorList>
            <person name="Ohnishi Y."/>
            <person name="Ishikawa J."/>
            <person name="Sekine M."/>
            <person name="Hosoyama A."/>
            <person name="Harada T."/>
            <person name="Narita H."/>
            <person name="Hata T."/>
            <person name="Konno Y."/>
            <person name="Tutikane K."/>
            <person name="Fujita N."/>
            <person name="Horinouchi S."/>
            <person name="Hayakawa M."/>
        </authorList>
    </citation>
    <scope>NUCLEOTIDE SEQUENCE [LARGE SCALE GENOMIC DNA]</scope>
    <source>
        <strain evidence="3">ATCC 14538 / DSM 43046 / CBS 188.64 / JCM 3121 / NBRC 102363 / NCIMB 12654 / NRRL B-3342 / UNCC 431</strain>
    </source>
</reference>
<keyword evidence="1" id="KW-1133">Transmembrane helix</keyword>
<dbReference type="Pfam" id="PF07676">
    <property type="entry name" value="PD40"/>
    <property type="match status" value="1"/>
</dbReference>
<dbReference type="PATRIC" id="fig|512565.3.peg.2848"/>
<dbReference type="HOGENOM" id="CLU_614870_0_0_11"/>
<dbReference type="EMBL" id="AP012319">
    <property type="protein sequence ID" value="BAL88064.1"/>
    <property type="molecule type" value="Genomic_DNA"/>
</dbReference>
<sequence>MLDDTLRPAPPRRGGWAAPAALVSVTLAAIAGFLFLMMVTGGLLRWSPLPPGSPADTSGRVSLPAEVGAPGIWTPDAMAHPIPAAAVLISGNTWYADDSEFYGGLVGAGADDYRVLDNEGAAGMASVLSPDGRRLASGDGILDIAAGRRTPYPRAWTDREIAAQAWSPDGTRLVVTSRPVDDEPYAAPESLALLDTGIGAITELEGSSPGLDGWTAAFSPDGARLAYPAGGRIRILTLASGAMLDIPTPGGAMPAGKGAWTRDGQGLLTVAGEHCDTCGDYPVSWTVTTLSASTGAIAGPQYRLDGVYAVRVLGWWPSGRPVAVAYAPAPGTPATLFDDPGTQAGLSGLTTVGTVRVLELTPGSDHAELAAAATESIDVADDVLAAGTLRDGRRPLTSVDRLATGVAWFVGLTAAAALLTGAYAVAQRASRRRSPGMSTGIADSV</sequence>
<dbReference type="KEGG" id="ams:AMIS_28440"/>